<feature type="transmembrane region" description="Helical" evidence="1">
    <location>
        <begin position="12"/>
        <end position="32"/>
    </location>
</feature>
<sequence>MSWLEKWTKRMMLSVGILGVVIIYSGFIYLLLSGRSVAVLPWYLLLSPWICIFFGLDHARQFRVITWFVRRFKH</sequence>
<dbReference type="EMBL" id="JAAXYH010000002">
    <property type="protein sequence ID" value="NMH64522.1"/>
    <property type="molecule type" value="Genomic_DNA"/>
</dbReference>
<feature type="transmembrane region" description="Helical" evidence="1">
    <location>
        <begin position="38"/>
        <end position="56"/>
    </location>
</feature>
<dbReference type="RefSeq" id="WP_169563194.1">
    <property type="nucleotide sequence ID" value="NZ_JAAXYH010000002.1"/>
</dbReference>
<dbReference type="Proteomes" id="UP000737113">
    <property type="component" value="Unassembled WGS sequence"/>
</dbReference>
<keyword evidence="1" id="KW-0472">Membrane</keyword>
<evidence type="ECO:0000256" key="1">
    <source>
        <dbReference type="SAM" id="Phobius"/>
    </source>
</evidence>
<comment type="caution">
    <text evidence="2">The sequence shown here is derived from an EMBL/GenBank/DDBJ whole genome shotgun (WGS) entry which is preliminary data.</text>
</comment>
<accession>A0A972JKM1</accession>
<name>A0A972JKM1_9GAMM</name>
<organism evidence="2 3">
    <name type="scientific">Shewanella salipaludis</name>
    <dbReference type="NCBI Taxonomy" id="2723052"/>
    <lineage>
        <taxon>Bacteria</taxon>
        <taxon>Pseudomonadati</taxon>
        <taxon>Pseudomonadota</taxon>
        <taxon>Gammaproteobacteria</taxon>
        <taxon>Alteromonadales</taxon>
        <taxon>Shewanellaceae</taxon>
        <taxon>Shewanella</taxon>
    </lineage>
</organism>
<protein>
    <submittedName>
        <fullName evidence="2">Uncharacterized protein</fullName>
    </submittedName>
</protein>
<keyword evidence="3" id="KW-1185">Reference proteome</keyword>
<keyword evidence="1" id="KW-1133">Transmembrane helix</keyword>
<dbReference type="AlphaFoldDB" id="A0A972JKM1"/>
<gene>
    <name evidence="2" type="ORF">HC757_04990</name>
</gene>
<evidence type="ECO:0000313" key="2">
    <source>
        <dbReference type="EMBL" id="NMH64522.1"/>
    </source>
</evidence>
<proteinExistence type="predicted"/>
<keyword evidence="1" id="KW-0812">Transmembrane</keyword>
<evidence type="ECO:0000313" key="3">
    <source>
        <dbReference type="Proteomes" id="UP000737113"/>
    </source>
</evidence>
<reference evidence="2" key="1">
    <citation type="submission" date="2020-04" db="EMBL/GenBank/DDBJ databases">
        <title>Description of Shewanella salipaludis sp. nov., isolated from a salt marsh.</title>
        <authorList>
            <person name="Park S."/>
            <person name="Yoon J.-H."/>
        </authorList>
    </citation>
    <scope>NUCLEOTIDE SEQUENCE</scope>
    <source>
        <strain evidence="2">SHSM-M6</strain>
    </source>
</reference>